<dbReference type="EMBL" id="JACNJD010000307">
    <property type="protein sequence ID" value="MBC8178726.1"/>
    <property type="molecule type" value="Genomic_DNA"/>
</dbReference>
<proteinExistence type="predicted"/>
<reference evidence="2 3" key="1">
    <citation type="submission" date="2020-08" db="EMBL/GenBank/DDBJ databases">
        <title>Bridging the membrane lipid divide: bacteria of the FCB group superphylum have the potential to synthesize archaeal ether lipids.</title>
        <authorList>
            <person name="Villanueva L."/>
            <person name="Von Meijenfeldt F.A.B."/>
            <person name="Westbye A.B."/>
            <person name="Yadav S."/>
            <person name="Hopmans E.C."/>
            <person name="Dutilh B.E."/>
            <person name="Sinninghe Damste J.S."/>
        </authorList>
    </citation>
    <scope>NUCLEOTIDE SEQUENCE [LARGE SCALE GENOMIC DNA]</scope>
    <source>
        <strain evidence="2">NIOZ-UU27</strain>
    </source>
</reference>
<gene>
    <name evidence="2" type="ORF">H8E19_15080</name>
</gene>
<organism evidence="2 3">
    <name type="scientific">Candidatus Desulfacyla euxinica</name>
    <dbReference type="NCBI Taxonomy" id="2841693"/>
    <lineage>
        <taxon>Bacteria</taxon>
        <taxon>Deltaproteobacteria</taxon>
        <taxon>Candidatus Desulfacyla</taxon>
    </lineage>
</organism>
<evidence type="ECO:0000313" key="3">
    <source>
        <dbReference type="Proteomes" id="UP000650524"/>
    </source>
</evidence>
<dbReference type="Proteomes" id="UP000650524">
    <property type="component" value="Unassembled WGS sequence"/>
</dbReference>
<comment type="caution">
    <text evidence="2">The sequence shown here is derived from an EMBL/GenBank/DDBJ whole genome shotgun (WGS) entry which is preliminary data.</text>
</comment>
<evidence type="ECO:0000313" key="2">
    <source>
        <dbReference type="EMBL" id="MBC8178726.1"/>
    </source>
</evidence>
<accession>A0A8J6N2H3</accession>
<evidence type="ECO:0008006" key="4">
    <source>
        <dbReference type="Google" id="ProtNLM"/>
    </source>
</evidence>
<protein>
    <recommendedName>
        <fullName evidence="4">D-proline reductase</fullName>
    </recommendedName>
</protein>
<dbReference type="InterPro" id="IPR010187">
    <property type="entry name" value="Various_sel_PB"/>
</dbReference>
<keyword evidence="1" id="KW-0560">Oxidoreductase</keyword>
<dbReference type="Pfam" id="PF07355">
    <property type="entry name" value="GRDB"/>
    <property type="match status" value="1"/>
</dbReference>
<sequence>MARIDYVTCLNEMYQSQGFPVYKWSQFDTSPWTPFEKPLKKTCLSLVSSSGVFQEDQKPFDPWAANDLSFREIPKDTPFDRLRLNHNYFDHRDAVKDLNCIFPLERLQDLEDEGHIGEFAPTTLTLGMGRLYKRTALTTETVPRMVEILKAQDTDAVLLVAA</sequence>
<dbReference type="GO" id="GO:0050485">
    <property type="term" value="F:oxidoreductase activity, acting on X-H and Y-H to form an X-Y bond, with a disulfide as acceptor"/>
    <property type="evidence" value="ECO:0007669"/>
    <property type="project" value="InterPro"/>
</dbReference>
<dbReference type="AlphaFoldDB" id="A0A8J6N2H3"/>
<evidence type="ECO:0000256" key="1">
    <source>
        <dbReference type="ARBA" id="ARBA00023002"/>
    </source>
</evidence>
<name>A0A8J6N2H3_9DELT</name>